<dbReference type="NCBIfam" id="TIGR00158">
    <property type="entry name" value="L9"/>
    <property type="match status" value="1"/>
</dbReference>
<evidence type="ECO:0000313" key="2">
    <source>
        <dbReference type="EMBL" id="MPN42119.1"/>
    </source>
</evidence>
<accession>A0A645HV94</accession>
<gene>
    <name evidence="2" type="primary">rplI_50</name>
    <name evidence="2" type="ORF">SDC9_189675</name>
</gene>
<dbReference type="InterPro" id="IPR020594">
    <property type="entry name" value="Ribosomal_bL9_bac/chp"/>
</dbReference>
<evidence type="ECO:0000259" key="1">
    <source>
        <dbReference type="Pfam" id="PF03948"/>
    </source>
</evidence>
<dbReference type="InterPro" id="IPR000244">
    <property type="entry name" value="Ribosomal_bL9"/>
</dbReference>
<protein>
    <submittedName>
        <fullName evidence="2">50S ribosomal protein L9</fullName>
    </submittedName>
</protein>
<reference evidence="2" key="1">
    <citation type="submission" date="2019-08" db="EMBL/GenBank/DDBJ databases">
        <authorList>
            <person name="Kucharzyk K."/>
            <person name="Murdoch R.W."/>
            <person name="Higgins S."/>
            <person name="Loffler F."/>
        </authorList>
    </citation>
    <scope>NUCLEOTIDE SEQUENCE</scope>
</reference>
<sequence>MFPRELAYLAKESSVKRIEREHKTNAALKERSKFLAQELATKITDLQLTIPMKVSESSKLYGSITNQLISTHLATAGYDIDKHNIILEEPIRTLGIFDVKIKLHHEVSANIKVWVIAEQEENKE</sequence>
<feature type="domain" description="Large ribosomal subunit protein bL9 C-terminal" evidence="1">
    <location>
        <begin position="36"/>
        <end position="116"/>
    </location>
</feature>
<dbReference type="SUPFAM" id="SSF55653">
    <property type="entry name" value="Ribosomal protein L9 C-domain"/>
    <property type="match status" value="1"/>
</dbReference>
<dbReference type="EMBL" id="VSSQ01099627">
    <property type="protein sequence ID" value="MPN42119.1"/>
    <property type="molecule type" value="Genomic_DNA"/>
</dbReference>
<keyword evidence="2" id="KW-0689">Ribosomal protein</keyword>
<organism evidence="2">
    <name type="scientific">bioreactor metagenome</name>
    <dbReference type="NCBI Taxonomy" id="1076179"/>
    <lineage>
        <taxon>unclassified sequences</taxon>
        <taxon>metagenomes</taxon>
        <taxon>ecological metagenomes</taxon>
    </lineage>
</organism>
<dbReference type="Gene3D" id="3.10.430.100">
    <property type="entry name" value="Ribosomal protein L9, C-terminal domain"/>
    <property type="match status" value="1"/>
</dbReference>
<dbReference type="GO" id="GO:0005840">
    <property type="term" value="C:ribosome"/>
    <property type="evidence" value="ECO:0007669"/>
    <property type="project" value="UniProtKB-KW"/>
</dbReference>
<dbReference type="InterPro" id="IPR036791">
    <property type="entry name" value="Ribosomal_bL9_C_sf"/>
</dbReference>
<proteinExistence type="predicted"/>
<name>A0A645HV94_9ZZZZ</name>
<dbReference type="AlphaFoldDB" id="A0A645HV94"/>
<keyword evidence="2" id="KW-0687">Ribonucleoprotein</keyword>
<dbReference type="GO" id="GO:0003735">
    <property type="term" value="F:structural constituent of ribosome"/>
    <property type="evidence" value="ECO:0007669"/>
    <property type="project" value="InterPro"/>
</dbReference>
<comment type="caution">
    <text evidence="2">The sequence shown here is derived from an EMBL/GenBank/DDBJ whole genome shotgun (WGS) entry which is preliminary data.</text>
</comment>
<dbReference type="GO" id="GO:0006412">
    <property type="term" value="P:translation"/>
    <property type="evidence" value="ECO:0007669"/>
    <property type="project" value="InterPro"/>
</dbReference>
<dbReference type="PANTHER" id="PTHR21368">
    <property type="entry name" value="50S RIBOSOMAL PROTEIN L9"/>
    <property type="match status" value="1"/>
</dbReference>
<dbReference type="Pfam" id="PF03948">
    <property type="entry name" value="Ribosomal_L9_C"/>
    <property type="match status" value="1"/>
</dbReference>
<dbReference type="InterPro" id="IPR020069">
    <property type="entry name" value="Ribosomal_bL9_C"/>
</dbReference>